<evidence type="ECO:0000313" key="13">
    <source>
        <dbReference type="Proteomes" id="UP000736164"/>
    </source>
</evidence>
<accession>A0A8J7NJ74</accession>
<feature type="compositionally biased region" description="Pro residues" evidence="8">
    <location>
        <begin position="870"/>
        <end position="880"/>
    </location>
</feature>
<feature type="compositionally biased region" description="Basic residues" evidence="8">
    <location>
        <begin position="829"/>
        <end position="839"/>
    </location>
</feature>
<dbReference type="InterPro" id="IPR011993">
    <property type="entry name" value="PH-like_dom_sf"/>
</dbReference>
<dbReference type="PROSITE" id="PS50190">
    <property type="entry name" value="SEC7"/>
    <property type="match status" value="1"/>
</dbReference>
<dbReference type="InterPro" id="IPR028889">
    <property type="entry name" value="USP"/>
</dbReference>
<dbReference type="InterPro" id="IPR001849">
    <property type="entry name" value="PH_domain"/>
</dbReference>
<feature type="compositionally biased region" description="Polar residues" evidence="8">
    <location>
        <begin position="645"/>
        <end position="657"/>
    </location>
</feature>
<feature type="non-terminal residue" evidence="12">
    <location>
        <position position="1684"/>
    </location>
</feature>
<feature type="compositionally biased region" description="Polar residues" evidence="8">
    <location>
        <begin position="692"/>
        <end position="702"/>
    </location>
</feature>
<feature type="region of interest" description="Disordered" evidence="8">
    <location>
        <begin position="431"/>
        <end position="996"/>
    </location>
</feature>
<gene>
    <name evidence="12" type="primary">Usp36</name>
    <name evidence="12" type="ORF">GTO95_0002246</name>
</gene>
<dbReference type="EC" id="3.4.19.12" evidence="2"/>
<feature type="compositionally biased region" description="Low complexity" evidence="8">
    <location>
        <begin position="503"/>
        <end position="517"/>
    </location>
</feature>
<dbReference type="PANTHER" id="PTHR10663">
    <property type="entry name" value="GUANYL-NUCLEOTIDE EXCHANGE FACTOR"/>
    <property type="match status" value="1"/>
</dbReference>
<dbReference type="SUPFAM" id="SSF48425">
    <property type="entry name" value="Sec7 domain"/>
    <property type="match status" value="1"/>
</dbReference>
<comment type="catalytic activity">
    <reaction evidence="1">
        <text>Thiol-dependent hydrolysis of ester, thioester, amide, peptide and isopeptide bonds formed by the C-terminal Gly of ubiquitin (a 76-residue protein attached to proteins as an intracellular targeting signal).</text>
        <dbReference type="EC" id="3.4.19.12"/>
    </reaction>
</comment>
<feature type="domain" description="USP" evidence="11">
    <location>
        <begin position="122"/>
        <end position="423"/>
    </location>
</feature>
<dbReference type="Gene3D" id="2.30.29.30">
    <property type="entry name" value="Pleckstrin-homology domain (PH domain)/Phosphotyrosine-binding domain (PTB)"/>
    <property type="match status" value="1"/>
</dbReference>
<evidence type="ECO:0000313" key="12">
    <source>
        <dbReference type="EMBL" id="MBN3313455.1"/>
    </source>
</evidence>
<keyword evidence="13" id="KW-1185">Reference proteome</keyword>
<dbReference type="EMBL" id="JAAWVO010011700">
    <property type="protein sequence ID" value="MBN3313455.1"/>
    <property type="molecule type" value="Genomic_DNA"/>
</dbReference>
<feature type="compositionally biased region" description="Low complexity" evidence="8">
    <location>
        <begin position="663"/>
        <end position="686"/>
    </location>
</feature>
<dbReference type="CDD" id="cd01252">
    <property type="entry name" value="PH_GRP1-like"/>
    <property type="match status" value="1"/>
</dbReference>
<dbReference type="InterPro" id="IPR023394">
    <property type="entry name" value="Sec7_C_sf"/>
</dbReference>
<dbReference type="CDD" id="cd02661">
    <property type="entry name" value="Peptidase_C19E"/>
    <property type="match status" value="1"/>
</dbReference>
<dbReference type="InterPro" id="IPR035999">
    <property type="entry name" value="Sec7_dom_sf"/>
</dbReference>
<dbReference type="GO" id="GO:0016579">
    <property type="term" value="P:protein deubiquitination"/>
    <property type="evidence" value="ECO:0007669"/>
    <property type="project" value="InterPro"/>
</dbReference>
<keyword evidence="5" id="KW-0833">Ubl conjugation pathway</keyword>
<keyword evidence="7" id="KW-0788">Thiol protease</keyword>
<keyword evidence="6 12" id="KW-0378">Hydrolase</keyword>
<dbReference type="Proteomes" id="UP000736164">
    <property type="component" value="Unassembled WGS sequence"/>
</dbReference>
<evidence type="ECO:0000256" key="6">
    <source>
        <dbReference type="ARBA" id="ARBA00022801"/>
    </source>
</evidence>
<dbReference type="FunFam" id="1.10.220.20:FF:000003">
    <property type="entry name" value="Cytohesin 1"/>
    <property type="match status" value="1"/>
</dbReference>
<dbReference type="Pfam" id="PF01369">
    <property type="entry name" value="Sec7"/>
    <property type="match status" value="1"/>
</dbReference>
<feature type="compositionally biased region" description="Polar residues" evidence="8">
    <location>
        <begin position="566"/>
        <end position="582"/>
    </location>
</feature>
<dbReference type="SUPFAM" id="SSF50729">
    <property type="entry name" value="PH domain-like"/>
    <property type="match status" value="1"/>
</dbReference>
<feature type="compositionally biased region" description="Basic and acidic residues" evidence="8">
    <location>
        <begin position="806"/>
        <end position="828"/>
    </location>
</feature>
<evidence type="ECO:0000259" key="10">
    <source>
        <dbReference type="PROSITE" id="PS50190"/>
    </source>
</evidence>
<evidence type="ECO:0000256" key="7">
    <source>
        <dbReference type="ARBA" id="ARBA00022807"/>
    </source>
</evidence>
<feature type="compositionally biased region" description="Basic residues" evidence="8">
    <location>
        <begin position="796"/>
        <end position="805"/>
    </location>
</feature>
<dbReference type="PROSITE" id="PS00972">
    <property type="entry name" value="USP_1"/>
    <property type="match status" value="1"/>
</dbReference>
<dbReference type="Pfam" id="PF00443">
    <property type="entry name" value="UCH"/>
    <property type="match status" value="1"/>
</dbReference>
<dbReference type="CDD" id="cd00171">
    <property type="entry name" value="Sec7"/>
    <property type="match status" value="1"/>
</dbReference>
<protein>
    <recommendedName>
        <fullName evidence="2">ubiquitinyl hydrolase 1</fullName>
        <ecNumber evidence="2">3.4.19.12</ecNumber>
    </recommendedName>
</protein>
<feature type="region of interest" description="Disordered" evidence="8">
    <location>
        <begin position="1104"/>
        <end position="1162"/>
    </location>
</feature>
<keyword evidence="3" id="KW-0597">Phosphoprotein</keyword>
<feature type="non-terminal residue" evidence="12">
    <location>
        <position position="1"/>
    </location>
</feature>
<feature type="compositionally biased region" description="Polar residues" evidence="8">
    <location>
        <begin position="532"/>
        <end position="544"/>
    </location>
</feature>
<feature type="compositionally biased region" description="Basic and acidic residues" evidence="8">
    <location>
        <begin position="553"/>
        <end position="562"/>
    </location>
</feature>
<dbReference type="InterPro" id="IPR000904">
    <property type="entry name" value="Sec7_dom"/>
</dbReference>
<dbReference type="FunFam" id="3.90.70.10:FF:000016">
    <property type="entry name" value="Ubiquitin carboxyl-terminal hydrolase 36"/>
    <property type="match status" value="1"/>
</dbReference>
<evidence type="ECO:0000256" key="1">
    <source>
        <dbReference type="ARBA" id="ARBA00000707"/>
    </source>
</evidence>
<dbReference type="GO" id="GO:0004843">
    <property type="term" value="F:cysteine-type deubiquitinase activity"/>
    <property type="evidence" value="ECO:0007669"/>
    <property type="project" value="UniProtKB-EC"/>
</dbReference>
<dbReference type="SUPFAM" id="SSF54001">
    <property type="entry name" value="Cysteine proteinases"/>
    <property type="match status" value="1"/>
</dbReference>
<proteinExistence type="predicted"/>
<dbReference type="Pfam" id="PF00169">
    <property type="entry name" value="PH"/>
    <property type="match status" value="1"/>
</dbReference>
<evidence type="ECO:0000259" key="9">
    <source>
        <dbReference type="PROSITE" id="PS50003"/>
    </source>
</evidence>
<feature type="compositionally biased region" description="Low complexity" evidence="8">
    <location>
        <begin position="920"/>
        <end position="932"/>
    </location>
</feature>
<dbReference type="PROSITE" id="PS50235">
    <property type="entry name" value="USP_3"/>
    <property type="match status" value="1"/>
</dbReference>
<organism evidence="12 13">
    <name type="scientific">Atractosteus spatula</name>
    <name type="common">Alligator gar</name>
    <name type="synonym">Lepisosteus spatula</name>
    <dbReference type="NCBI Taxonomy" id="7917"/>
    <lineage>
        <taxon>Eukaryota</taxon>
        <taxon>Metazoa</taxon>
        <taxon>Chordata</taxon>
        <taxon>Craniata</taxon>
        <taxon>Vertebrata</taxon>
        <taxon>Euteleostomi</taxon>
        <taxon>Actinopterygii</taxon>
        <taxon>Neopterygii</taxon>
        <taxon>Holostei</taxon>
        <taxon>Semionotiformes</taxon>
        <taxon>Lepisosteidae</taxon>
        <taxon>Atractosteus</taxon>
    </lineage>
</organism>
<dbReference type="FunFam" id="1.10.1000.11:FF:000002">
    <property type="entry name" value="Cytohesin 1"/>
    <property type="match status" value="1"/>
</dbReference>
<dbReference type="PROSITE" id="PS50003">
    <property type="entry name" value="PH_DOMAIN"/>
    <property type="match status" value="1"/>
</dbReference>
<dbReference type="PANTHER" id="PTHR10663:SF340">
    <property type="entry name" value="CYTOHESIN-1"/>
    <property type="match status" value="1"/>
</dbReference>
<dbReference type="PROSITE" id="PS00973">
    <property type="entry name" value="USP_2"/>
    <property type="match status" value="1"/>
</dbReference>
<dbReference type="InterPro" id="IPR018200">
    <property type="entry name" value="USP_CS"/>
</dbReference>
<dbReference type="GO" id="GO:0032012">
    <property type="term" value="P:regulation of ARF protein signal transduction"/>
    <property type="evidence" value="ECO:0007669"/>
    <property type="project" value="InterPro"/>
</dbReference>
<dbReference type="Gene3D" id="1.10.220.20">
    <property type="match status" value="1"/>
</dbReference>
<comment type="caution">
    <text evidence="12">The sequence shown here is derived from an EMBL/GenBank/DDBJ whole genome shotgun (WGS) entry which is preliminary data.</text>
</comment>
<sequence length="1684" mass="185342">MPIVDKLKEALKPGRKDSADDSDLNKLLASSAKKVLLQKIEFEPASKGFSYQLEALKTKYVILNPKAEGAVGQRAADPLPMKKQVSEGVGGGQSDGIPAPQKMLFPGNRLSMKWERIYRVGAGLHNLGNTCFLNSTVQCLTYTPPLANYLLSKEHSRACHQSGFCMMCVMQNHIIQAFANTGNAIKPVSFIRDLKKIARHFRFGSQEDAHEFLRYTIDAMQKACLSGYTKLDRQTQATTLVHQIFGGYLRSRVKCSVCKSVSDTYDPYLDIAVEIRQAANIVRALELFVKPDVLSGENAYMCAKCKKKVPATKRFTVHRPSNVLTLSLKRFANFSGGKITKDVGYPEFLNIRPYMSQSSGDPVMYGLYAVLVHSGYSCHAGHYYCYVKASNGQWYQMNDSMVHSSNIKVVLNQQAYVLFYLRIPETRKNLDGPISKQGVVPSGRNSMTPEQLKKATLNGPLSSPQVGKKLESSQVRKVQAADGVGVPVPRNGSACQPPKLANGSPLLPAASRAPAGPTVIEEPLKKVKKPSPQLQARSGPSGASNGLGGAPKPESDRRHAAESRGLSASTSMKSLTDSSPDTSEAKDGDLSGPPPKEASSPRSLPKGEPPARSGLSGGAASPRRGPEAPSPGGAEEKSVKFKPQALTNVASEPASTISPPPAKKLALSAKKARSSQSPSGSESSFSPRHLPSDSTHPTTPRHFSSPAAAHRHRADSFHSPKLQALPKPWKSAIASPFDSVGMQPPCGSPSRTNGFLPRSPEKGSPLGPAAPVLPRSSSQSGPAGTAEPLSVPGPVKKPKKHKRRCPGGDDRPPSVAENGHKEGAEEAPKKKKKRRRRKRRAEDEEQGVAGPARESVLSHLESPQDTPQGPGSPPRLPAPPESWTASEEPPAPRPPGEEAAPGDKKKKKRRREKSKEGTSGEESFSKSVSDSSGIREAAVGTDADDLDKLKKKREKLKEKAERRKRKRSASDEEGRSSDPLPEESTVNGGRAGNTKPVVIWDGQVRDGYKRTPELPAAQSSLAWDGRRSCSVVTELLRHSEDRAYGAEVLTWDGEVSALSREAIEDTHIARNDTVIDEWDEDFDSGKCLRNELSAYRFLIVGPDHEPSSASQSELGATTSKPAARSAEDGERERLETPQDPTEEARREAEERDTEGRERERKPRGLQLLLLTGALRQPEARRTRVHLASMEEELYEVLGALLQHVWLALCRASDRVRSGDANRCLWLQNFPSLFLSAAVETLHHFVARGDVTPLPQLPTGPSSSPPRVCESCPFCSSADGLVFRRAADMNSLTVHERRDELGAVLGSGIANSVVCRLKDEIAEVTNEIENLGSTEERKNMQRSKQVAMGRKKFNMDPKKGIQFLIENDLLKNTCEDIAQFLYKGEGLNKTAIGDYLGERDDFNIQVLHAFVELHEFTDLNLVQALRQFLWSFRLPGEAQKIDRMMEAFAQRYCQCNPGVFQSTDTCYVLSFAIIMLNTSLHNPNVKDKPSVERFIAMNRGINDGGDLPEELLRCCLSALLASHLQNLYESIKNEPFKIPEDDGNDLTHTFFNPDREGWLLKLGGRVKTWKRRWFILTDNCLYYFEYTTSCFPVHSVLENQVRSDSCLPNCFELFIPDNKDQVIKACKTEADGRVVEGNHTFYRISAPTTEEKDEWMKCIKAAISRDPFYEMLAARKKKVSSMKRH</sequence>
<dbReference type="GO" id="GO:0005085">
    <property type="term" value="F:guanyl-nucleotide exchange factor activity"/>
    <property type="evidence" value="ECO:0007669"/>
    <property type="project" value="InterPro"/>
</dbReference>
<dbReference type="Gene3D" id="1.10.1000.11">
    <property type="entry name" value="Arf Nucleotide-binding Site Opener,domain 2"/>
    <property type="match status" value="1"/>
</dbReference>
<feature type="compositionally biased region" description="Basic and acidic residues" evidence="8">
    <location>
        <begin position="1125"/>
        <end position="1162"/>
    </location>
</feature>
<evidence type="ECO:0000256" key="8">
    <source>
        <dbReference type="SAM" id="MobiDB-lite"/>
    </source>
</evidence>
<evidence type="ECO:0000256" key="3">
    <source>
        <dbReference type="ARBA" id="ARBA00022553"/>
    </source>
</evidence>
<dbReference type="Gene3D" id="3.90.70.10">
    <property type="entry name" value="Cysteine proteinases"/>
    <property type="match status" value="1"/>
</dbReference>
<evidence type="ECO:0000259" key="11">
    <source>
        <dbReference type="PROSITE" id="PS50235"/>
    </source>
</evidence>
<dbReference type="GO" id="GO:0006508">
    <property type="term" value="P:proteolysis"/>
    <property type="evidence" value="ECO:0007669"/>
    <property type="project" value="UniProtKB-KW"/>
</dbReference>
<feature type="domain" description="PH" evidence="9">
    <location>
        <begin position="1551"/>
        <end position="1663"/>
    </location>
</feature>
<dbReference type="InterPro" id="IPR038765">
    <property type="entry name" value="Papain-like_cys_pep_sf"/>
</dbReference>
<evidence type="ECO:0000256" key="5">
    <source>
        <dbReference type="ARBA" id="ARBA00022786"/>
    </source>
</evidence>
<keyword evidence="4" id="KW-0645">Protease</keyword>
<dbReference type="InterPro" id="IPR001394">
    <property type="entry name" value="Peptidase_C19_UCH"/>
</dbReference>
<dbReference type="SMART" id="SM00233">
    <property type="entry name" value="PH"/>
    <property type="match status" value="1"/>
</dbReference>
<dbReference type="SMART" id="SM00222">
    <property type="entry name" value="Sec7"/>
    <property type="match status" value="1"/>
</dbReference>
<feature type="compositionally biased region" description="Polar residues" evidence="8">
    <location>
        <begin position="1107"/>
        <end position="1120"/>
    </location>
</feature>
<feature type="domain" description="SEC7" evidence="10">
    <location>
        <begin position="1334"/>
        <end position="1521"/>
    </location>
</feature>
<evidence type="ECO:0000256" key="2">
    <source>
        <dbReference type="ARBA" id="ARBA00012759"/>
    </source>
</evidence>
<reference evidence="12" key="1">
    <citation type="journal article" date="2021" name="Cell">
        <title>Tracing the genetic footprints of vertebrate landing in non-teleost ray-finned fishes.</title>
        <authorList>
            <person name="Bi X."/>
            <person name="Wang K."/>
            <person name="Yang L."/>
            <person name="Pan H."/>
            <person name="Jiang H."/>
            <person name="Wei Q."/>
            <person name="Fang M."/>
            <person name="Yu H."/>
            <person name="Zhu C."/>
            <person name="Cai Y."/>
            <person name="He Y."/>
            <person name="Gan X."/>
            <person name="Zeng H."/>
            <person name="Yu D."/>
            <person name="Zhu Y."/>
            <person name="Jiang H."/>
            <person name="Qiu Q."/>
            <person name="Yang H."/>
            <person name="Zhang Y.E."/>
            <person name="Wang W."/>
            <person name="Zhu M."/>
            <person name="He S."/>
            <person name="Zhang G."/>
        </authorList>
    </citation>
    <scope>NUCLEOTIDE SEQUENCE</scope>
    <source>
        <strain evidence="12">Allg_001</strain>
    </source>
</reference>
<name>A0A8J7NJ74_ATRSP</name>
<evidence type="ECO:0000256" key="4">
    <source>
        <dbReference type="ARBA" id="ARBA00022670"/>
    </source>
</evidence>